<name>A0ABW4Q776_9MICC</name>
<feature type="transmembrane region" description="Helical" evidence="1">
    <location>
        <begin position="29"/>
        <end position="49"/>
    </location>
</feature>
<keyword evidence="1" id="KW-0812">Transmembrane</keyword>
<dbReference type="InterPro" id="IPR021449">
    <property type="entry name" value="DUF3099"/>
</dbReference>
<protein>
    <submittedName>
        <fullName evidence="2">DUF3099 domain-containing protein</fullName>
    </submittedName>
</protein>
<sequence>MSKQIRHGADVHSITDARSAHSDEIRGRMIKYSISMGIRLVCIVLVFFVEGWMQWVVIAGAVVLPYFAVIFANGGSDTSDLPHSQSLIDHVPLPALETAAPVSPEPTDDVLQGEIIDDDVDPATTNDELYRGRPTV</sequence>
<organism evidence="2 3">
    <name type="scientific">Arthrobacter flavus</name>
    <dbReference type="NCBI Taxonomy" id="95172"/>
    <lineage>
        <taxon>Bacteria</taxon>
        <taxon>Bacillati</taxon>
        <taxon>Actinomycetota</taxon>
        <taxon>Actinomycetes</taxon>
        <taxon>Micrococcales</taxon>
        <taxon>Micrococcaceae</taxon>
        <taxon>Arthrobacter</taxon>
    </lineage>
</organism>
<evidence type="ECO:0000313" key="2">
    <source>
        <dbReference type="EMBL" id="MFD1846566.1"/>
    </source>
</evidence>
<evidence type="ECO:0000313" key="3">
    <source>
        <dbReference type="Proteomes" id="UP001597307"/>
    </source>
</evidence>
<comment type="caution">
    <text evidence="2">The sequence shown here is derived from an EMBL/GenBank/DDBJ whole genome shotgun (WGS) entry which is preliminary data.</text>
</comment>
<dbReference type="RefSeq" id="WP_343878579.1">
    <property type="nucleotide sequence ID" value="NZ_BAAAIJ010000020.1"/>
</dbReference>
<keyword evidence="1" id="KW-0472">Membrane</keyword>
<dbReference type="EMBL" id="JBHUGA010000021">
    <property type="protein sequence ID" value="MFD1846566.1"/>
    <property type="molecule type" value="Genomic_DNA"/>
</dbReference>
<gene>
    <name evidence="2" type="ORF">ACFSFX_08155</name>
</gene>
<feature type="transmembrane region" description="Helical" evidence="1">
    <location>
        <begin position="55"/>
        <end position="74"/>
    </location>
</feature>
<accession>A0ABW4Q776</accession>
<keyword evidence="1" id="KW-1133">Transmembrane helix</keyword>
<proteinExistence type="predicted"/>
<dbReference type="Proteomes" id="UP001597307">
    <property type="component" value="Unassembled WGS sequence"/>
</dbReference>
<evidence type="ECO:0000256" key="1">
    <source>
        <dbReference type="SAM" id="Phobius"/>
    </source>
</evidence>
<dbReference type="Pfam" id="PF11298">
    <property type="entry name" value="DUF3099"/>
    <property type="match status" value="1"/>
</dbReference>
<keyword evidence="3" id="KW-1185">Reference proteome</keyword>
<reference evidence="3" key="1">
    <citation type="journal article" date="2019" name="Int. J. Syst. Evol. Microbiol.">
        <title>The Global Catalogue of Microorganisms (GCM) 10K type strain sequencing project: providing services to taxonomists for standard genome sequencing and annotation.</title>
        <authorList>
            <consortium name="The Broad Institute Genomics Platform"/>
            <consortium name="The Broad Institute Genome Sequencing Center for Infectious Disease"/>
            <person name="Wu L."/>
            <person name="Ma J."/>
        </authorList>
    </citation>
    <scope>NUCLEOTIDE SEQUENCE [LARGE SCALE GENOMIC DNA]</scope>
    <source>
        <strain evidence="3">JCM 11496</strain>
    </source>
</reference>